<comment type="caution">
    <text evidence="9">The sequence shown here is derived from an EMBL/GenBank/DDBJ whole genome shotgun (WGS) entry which is preliminary data.</text>
</comment>
<dbReference type="InterPro" id="IPR001881">
    <property type="entry name" value="EGF-like_Ca-bd_dom"/>
</dbReference>
<evidence type="ECO:0000256" key="4">
    <source>
        <dbReference type="PROSITE-ProRule" id="PRU00076"/>
    </source>
</evidence>
<reference evidence="9 10" key="2">
    <citation type="submission" date="2019-01" db="EMBL/GenBank/DDBJ databases">
        <title>The decoding of complex shrimp genome reveals the adaptation for benthos swimmer, frequently molting mechanism and breeding impact on genome.</title>
        <authorList>
            <person name="Sun Y."/>
            <person name="Gao Y."/>
            <person name="Yu Y."/>
        </authorList>
    </citation>
    <scope>NUCLEOTIDE SEQUENCE [LARGE SCALE GENOMIC DNA]</scope>
    <source>
        <tissue evidence="9">Muscle</tissue>
    </source>
</reference>
<dbReference type="PROSITE" id="PS00022">
    <property type="entry name" value="EGF_1"/>
    <property type="match status" value="1"/>
</dbReference>
<gene>
    <name evidence="9" type="ORF">C7M84_016501</name>
</gene>
<dbReference type="GO" id="GO:0009887">
    <property type="term" value="P:animal organ morphogenesis"/>
    <property type="evidence" value="ECO:0007669"/>
    <property type="project" value="UniProtKB-ARBA"/>
</dbReference>
<dbReference type="PANTHER" id="PTHR24033">
    <property type="entry name" value="EGF-LIKE DOMAIN-CONTAINING PROTEIN"/>
    <property type="match status" value="1"/>
</dbReference>
<feature type="transmembrane region" description="Helical" evidence="7">
    <location>
        <begin position="225"/>
        <end position="252"/>
    </location>
</feature>
<dbReference type="InterPro" id="IPR051830">
    <property type="entry name" value="NOTCH_homolog"/>
</dbReference>
<keyword evidence="7" id="KW-0472">Membrane</keyword>
<feature type="compositionally biased region" description="Polar residues" evidence="6">
    <location>
        <begin position="430"/>
        <end position="445"/>
    </location>
</feature>
<dbReference type="PROSITE" id="PS00010">
    <property type="entry name" value="ASX_HYDROXYL"/>
    <property type="match status" value="1"/>
</dbReference>
<dbReference type="Proteomes" id="UP000283509">
    <property type="component" value="Unassembled WGS sequence"/>
</dbReference>
<dbReference type="STRING" id="6689.A0A423U9H8"/>
<dbReference type="InterPro" id="IPR000233">
    <property type="entry name" value="Cadherin_Y-type_LIR"/>
</dbReference>
<comment type="caution">
    <text evidence="4">Lacks conserved residue(s) required for the propagation of feature annotation.</text>
</comment>
<proteinExistence type="predicted"/>
<dbReference type="InterPro" id="IPR000742">
    <property type="entry name" value="EGF"/>
</dbReference>
<dbReference type="SMART" id="SM00179">
    <property type="entry name" value="EGF_CA"/>
    <property type="match status" value="1"/>
</dbReference>
<organism evidence="9 10">
    <name type="scientific">Penaeus vannamei</name>
    <name type="common">Whiteleg shrimp</name>
    <name type="synonym">Litopenaeus vannamei</name>
    <dbReference type="NCBI Taxonomy" id="6689"/>
    <lineage>
        <taxon>Eukaryota</taxon>
        <taxon>Metazoa</taxon>
        <taxon>Ecdysozoa</taxon>
        <taxon>Arthropoda</taxon>
        <taxon>Crustacea</taxon>
        <taxon>Multicrustacea</taxon>
        <taxon>Malacostraca</taxon>
        <taxon>Eumalacostraca</taxon>
        <taxon>Eucarida</taxon>
        <taxon>Decapoda</taxon>
        <taxon>Dendrobranchiata</taxon>
        <taxon>Penaeoidea</taxon>
        <taxon>Penaeidae</taxon>
        <taxon>Penaeus</taxon>
    </lineage>
</organism>
<feature type="region of interest" description="Disordered" evidence="6">
    <location>
        <begin position="61"/>
        <end position="80"/>
    </location>
</feature>
<keyword evidence="2 7" id="KW-1133">Transmembrane helix</keyword>
<feature type="domain" description="EGF-like" evidence="8">
    <location>
        <begin position="178"/>
        <end position="214"/>
    </location>
</feature>
<dbReference type="GO" id="GO:0005509">
    <property type="term" value="F:calcium ion binding"/>
    <property type="evidence" value="ECO:0007669"/>
    <property type="project" value="InterPro"/>
</dbReference>
<keyword evidence="3 4" id="KW-1015">Disulfide bond</keyword>
<reference evidence="9 10" key="1">
    <citation type="submission" date="2018-04" db="EMBL/GenBank/DDBJ databases">
        <authorList>
            <person name="Zhang X."/>
            <person name="Yuan J."/>
            <person name="Li F."/>
            <person name="Xiang J."/>
        </authorList>
    </citation>
    <scope>NUCLEOTIDE SEQUENCE [LARGE SCALE GENOMIC DNA]</scope>
    <source>
        <tissue evidence="9">Muscle</tissue>
    </source>
</reference>
<dbReference type="GO" id="GO:0007156">
    <property type="term" value="P:homophilic cell adhesion via plasma membrane adhesion molecules"/>
    <property type="evidence" value="ECO:0007669"/>
    <property type="project" value="InterPro"/>
</dbReference>
<dbReference type="SMART" id="SM00181">
    <property type="entry name" value="EGF"/>
    <property type="match status" value="2"/>
</dbReference>
<keyword evidence="4" id="KW-0245">EGF-like domain</keyword>
<evidence type="ECO:0000259" key="8">
    <source>
        <dbReference type="PROSITE" id="PS50026"/>
    </source>
</evidence>
<dbReference type="EMBL" id="QCYY01000308">
    <property type="protein sequence ID" value="ROT85339.1"/>
    <property type="molecule type" value="Genomic_DNA"/>
</dbReference>
<evidence type="ECO:0000256" key="1">
    <source>
        <dbReference type="ARBA" id="ARBA00022692"/>
    </source>
</evidence>
<evidence type="ECO:0000256" key="5">
    <source>
        <dbReference type="RuleBase" id="RU004357"/>
    </source>
</evidence>
<dbReference type="Pfam" id="PF01049">
    <property type="entry name" value="CADH_Y-type_LIR"/>
    <property type="match status" value="1"/>
</dbReference>
<dbReference type="AlphaFoldDB" id="A0A423U9H8"/>
<dbReference type="OrthoDB" id="6363789at2759"/>
<feature type="compositionally biased region" description="Polar residues" evidence="6">
    <location>
        <begin position="487"/>
        <end position="504"/>
    </location>
</feature>
<feature type="disulfide bond" evidence="4">
    <location>
        <begin position="204"/>
        <end position="213"/>
    </location>
</feature>
<evidence type="ECO:0000313" key="10">
    <source>
        <dbReference type="Proteomes" id="UP000283509"/>
    </source>
</evidence>
<comment type="function">
    <text evidence="5">Cadherins are calcium-dependent cell adhesion proteins.</text>
</comment>
<evidence type="ECO:0000256" key="7">
    <source>
        <dbReference type="SAM" id="Phobius"/>
    </source>
</evidence>
<dbReference type="CDD" id="cd00054">
    <property type="entry name" value="EGF_CA"/>
    <property type="match status" value="1"/>
</dbReference>
<dbReference type="Gene3D" id="4.10.900.10">
    <property type="entry name" value="TCF3-CBD (Catenin binding domain)"/>
    <property type="match status" value="1"/>
</dbReference>
<dbReference type="InterPro" id="IPR000152">
    <property type="entry name" value="EGF-type_Asp/Asn_hydroxyl_site"/>
</dbReference>
<protein>
    <recommendedName>
        <fullName evidence="8">EGF-like domain-containing protein</fullName>
    </recommendedName>
</protein>
<feature type="region of interest" description="Disordered" evidence="6">
    <location>
        <begin position="464"/>
        <end position="526"/>
    </location>
</feature>
<dbReference type="InterPro" id="IPR027397">
    <property type="entry name" value="Catenin-bd_sf"/>
</dbReference>
<evidence type="ECO:0000313" key="9">
    <source>
        <dbReference type="EMBL" id="ROT85339.1"/>
    </source>
</evidence>
<keyword evidence="10" id="KW-1185">Reference proteome</keyword>
<dbReference type="PROSITE" id="PS01187">
    <property type="entry name" value="EGF_CA"/>
    <property type="match status" value="1"/>
</dbReference>
<accession>A0A423U9H8</accession>
<feature type="region of interest" description="Disordered" evidence="6">
    <location>
        <begin position="401"/>
        <end position="452"/>
    </location>
</feature>
<dbReference type="SUPFAM" id="SSF57196">
    <property type="entry name" value="EGF/Laminin"/>
    <property type="match status" value="1"/>
</dbReference>
<keyword evidence="1 7" id="KW-0812">Transmembrane</keyword>
<sequence>MACASLSEGGRVARAACVEGRPVGDGSWHTIKAERFGHNLVASVDDGDGWRRNESLVTLEEGAEGRGWEAPSPKPKKEQEDVVEEYVTVKLVTVQENLKDTCIDDVRVSGHHLPLPPAVNTTTWGEVTALHRIRAGCPANAPCVNTTCAAPLSCFSAWGQPTCSCGPGRQVVGAACKDVDECLWQPCLHGGACHNRRPGFLCECGPGHFGNYCQWAKGDSAAHSLLGPVAIVALILFLILVAVAGVILSLQIRRHLMRRSKRGRKGGADVVGGCEGGGEAAREKIRPEDREENEMTTLGLAEHEAKVECLSLTVQSEGRTKIFNKVEVLHACGVAVESFTARDDLRAYAYEGDGSSAGSLSSAFSGLRGEQVDEAATKQLVPYFLDVVDLIKNLPEATRSPSLQTRCRAKAQNAGDNKEPQKQADEDPTRTQSMALQPQVPQTDATAAEGKNPAACISVSPGFSASAVASEGPPKPPETDPTGAATRKTTYIVNEDSNYRTQPGSKAKRGPRRDDGGCWPEATKVL</sequence>
<feature type="compositionally biased region" description="Basic and acidic residues" evidence="6">
    <location>
        <begin position="416"/>
        <end position="429"/>
    </location>
</feature>
<dbReference type="InterPro" id="IPR018097">
    <property type="entry name" value="EGF_Ca-bd_CS"/>
</dbReference>
<name>A0A423U9H8_PENVA</name>
<evidence type="ECO:0000256" key="2">
    <source>
        <dbReference type="ARBA" id="ARBA00022989"/>
    </source>
</evidence>
<evidence type="ECO:0000256" key="6">
    <source>
        <dbReference type="SAM" id="MobiDB-lite"/>
    </source>
</evidence>
<dbReference type="Gene3D" id="2.10.25.10">
    <property type="entry name" value="Laminin"/>
    <property type="match status" value="1"/>
</dbReference>
<evidence type="ECO:0000256" key="3">
    <source>
        <dbReference type="ARBA" id="ARBA00023157"/>
    </source>
</evidence>
<dbReference type="PROSITE" id="PS50026">
    <property type="entry name" value="EGF_3"/>
    <property type="match status" value="1"/>
</dbReference>